<comment type="caution">
    <text evidence="2">The sequence shown here is derived from an EMBL/GenBank/DDBJ whole genome shotgun (WGS) entry which is preliminary data.</text>
</comment>
<keyword evidence="3" id="KW-1185">Reference proteome</keyword>
<dbReference type="RefSeq" id="WP_111359570.1">
    <property type="nucleotide sequence ID" value="NZ_NHSK01000293.1"/>
</dbReference>
<evidence type="ECO:0000256" key="1">
    <source>
        <dbReference type="SAM" id="SignalP"/>
    </source>
</evidence>
<reference evidence="2 3" key="1">
    <citation type="submission" date="2017-07" db="EMBL/GenBank/DDBJ databases">
        <title>Draft Genome Sequences of Select Purple Nonsulfur Bacteria.</title>
        <authorList>
            <person name="Lasarre B."/>
            <person name="Mckinlay J.B."/>
        </authorList>
    </citation>
    <scope>NUCLEOTIDE SEQUENCE [LARGE SCALE GENOMIC DNA]</scope>
    <source>
        <strain evidence="2 3">DSM 11907</strain>
    </source>
</reference>
<dbReference type="AlphaFoldDB" id="A0A327KBH1"/>
<dbReference type="Proteomes" id="UP000248863">
    <property type="component" value="Unassembled WGS sequence"/>
</dbReference>
<evidence type="ECO:0000313" key="3">
    <source>
        <dbReference type="Proteomes" id="UP000248863"/>
    </source>
</evidence>
<organism evidence="2 3">
    <name type="scientific">Rhodoplanes elegans</name>
    <dbReference type="NCBI Taxonomy" id="29408"/>
    <lineage>
        <taxon>Bacteria</taxon>
        <taxon>Pseudomonadati</taxon>
        <taxon>Pseudomonadota</taxon>
        <taxon>Alphaproteobacteria</taxon>
        <taxon>Hyphomicrobiales</taxon>
        <taxon>Nitrobacteraceae</taxon>
        <taxon>Rhodoplanes</taxon>
    </lineage>
</organism>
<sequence length="127" mass="14066">MRVLVAFLVLLGTAPAIAGTDFNAFVADLRRSERIITAALHAGDRGSLKTEQTRLLKLYSKMLDETEQRDDRRASCGLAATSLSNMAIYIDLPPARALVAIEDGEKSYRRHVADCERYIRKAGGSRR</sequence>
<keyword evidence="1" id="KW-0732">Signal</keyword>
<protein>
    <submittedName>
        <fullName evidence="2">Uncharacterized protein</fullName>
    </submittedName>
</protein>
<accession>A0A327KBH1</accession>
<dbReference type="EMBL" id="NPEU01000411">
    <property type="protein sequence ID" value="RAI32648.1"/>
    <property type="molecule type" value="Genomic_DNA"/>
</dbReference>
<feature type="signal peptide" evidence="1">
    <location>
        <begin position="1"/>
        <end position="18"/>
    </location>
</feature>
<proteinExistence type="predicted"/>
<feature type="chain" id="PRO_5016398085" evidence="1">
    <location>
        <begin position="19"/>
        <end position="127"/>
    </location>
</feature>
<evidence type="ECO:0000313" key="2">
    <source>
        <dbReference type="EMBL" id="RAI32648.1"/>
    </source>
</evidence>
<name>A0A327KBH1_9BRAD</name>
<gene>
    <name evidence="2" type="ORF">CH338_23840</name>
</gene>